<evidence type="ECO:0000259" key="5">
    <source>
        <dbReference type="Pfam" id="PF04542"/>
    </source>
</evidence>
<comment type="caution">
    <text evidence="7">The sequence shown here is derived from an EMBL/GenBank/DDBJ whole genome shotgun (WGS) entry which is preliminary data.</text>
</comment>
<keyword evidence="8" id="KW-1185">Reference proteome</keyword>
<dbReference type="EMBL" id="JAXCLA010000001">
    <property type="protein sequence ID" value="MDY0743394.1"/>
    <property type="molecule type" value="Genomic_DNA"/>
</dbReference>
<evidence type="ECO:0000313" key="8">
    <source>
        <dbReference type="Proteomes" id="UP001285263"/>
    </source>
</evidence>
<name>A0ABU5DBA3_9BURK</name>
<dbReference type="Gene3D" id="1.10.1740.10">
    <property type="match status" value="1"/>
</dbReference>
<evidence type="ECO:0000256" key="4">
    <source>
        <dbReference type="ARBA" id="ARBA00023163"/>
    </source>
</evidence>
<proteinExistence type="inferred from homology"/>
<evidence type="ECO:0000256" key="1">
    <source>
        <dbReference type="ARBA" id="ARBA00010641"/>
    </source>
</evidence>
<accession>A0ABU5DBA3</accession>
<dbReference type="InterPro" id="IPR014284">
    <property type="entry name" value="RNA_pol_sigma-70_dom"/>
</dbReference>
<reference evidence="7 8" key="1">
    <citation type="submission" date="2023-11" db="EMBL/GenBank/DDBJ databases">
        <title>Paucibacter sp. nov., isolated from fresh soil in Korea.</title>
        <authorList>
            <person name="Le N.T.T."/>
        </authorList>
    </citation>
    <scope>NUCLEOTIDE SEQUENCE [LARGE SCALE GENOMIC DNA]</scope>
    <source>
        <strain evidence="7 8">R3-3</strain>
    </source>
</reference>
<dbReference type="PANTHER" id="PTHR43133:SF63">
    <property type="entry name" value="RNA POLYMERASE SIGMA FACTOR FECI-RELATED"/>
    <property type="match status" value="1"/>
</dbReference>
<dbReference type="RefSeq" id="WP_320421276.1">
    <property type="nucleotide sequence ID" value="NZ_JAXCLA010000001.1"/>
</dbReference>
<dbReference type="Pfam" id="PF04542">
    <property type="entry name" value="Sigma70_r2"/>
    <property type="match status" value="1"/>
</dbReference>
<protein>
    <submittedName>
        <fullName evidence="7">RNA polymerase sigma factor</fullName>
    </submittedName>
</protein>
<dbReference type="PANTHER" id="PTHR43133">
    <property type="entry name" value="RNA POLYMERASE ECF-TYPE SIGMA FACTO"/>
    <property type="match status" value="1"/>
</dbReference>
<evidence type="ECO:0000259" key="6">
    <source>
        <dbReference type="Pfam" id="PF08281"/>
    </source>
</evidence>
<keyword evidence="4" id="KW-0804">Transcription</keyword>
<dbReference type="InterPro" id="IPR013324">
    <property type="entry name" value="RNA_pol_sigma_r3/r4-like"/>
</dbReference>
<evidence type="ECO:0000256" key="3">
    <source>
        <dbReference type="ARBA" id="ARBA00023082"/>
    </source>
</evidence>
<dbReference type="InterPro" id="IPR013325">
    <property type="entry name" value="RNA_pol_sigma_r2"/>
</dbReference>
<dbReference type="Gene3D" id="1.10.10.10">
    <property type="entry name" value="Winged helix-like DNA-binding domain superfamily/Winged helix DNA-binding domain"/>
    <property type="match status" value="1"/>
</dbReference>
<dbReference type="InterPro" id="IPR013249">
    <property type="entry name" value="RNA_pol_sigma70_r4_t2"/>
</dbReference>
<dbReference type="Pfam" id="PF08281">
    <property type="entry name" value="Sigma70_r4_2"/>
    <property type="match status" value="1"/>
</dbReference>
<keyword evidence="2" id="KW-0805">Transcription regulation</keyword>
<organism evidence="7 8">
    <name type="scientific">Roseateles agri</name>
    <dbReference type="NCBI Taxonomy" id="3098619"/>
    <lineage>
        <taxon>Bacteria</taxon>
        <taxon>Pseudomonadati</taxon>
        <taxon>Pseudomonadota</taxon>
        <taxon>Betaproteobacteria</taxon>
        <taxon>Burkholderiales</taxon>
        <taxon>Sphaerotilaceae</taxon>
        <taxon>Roseateles</taxon>
    </lineage>
</organism>
<feature type="domain" description="RNA polymerase sigma-70 region 2" evidence="5">
    <location>
        <begin position="13"/>
        <end position="70"/>
    </location>
</feature>
<dbReference type="InterPro" id="IPR007627">
    <property type="entry name" value="RNA_pol_sigma70_r2"/>
</dbReference>
<dbReference type="NCBIfam" id="TIGR02937">
    <property type="entry name" value="sigma70-ECF"/>
    <property type="match status" value="1"/>
</dbReference>
<dbReference type="InterPro" id="IPR036388">
    <property type="entry name" value="WH-like_DNA-bd_sf"/>
</dbReference>
<gene>
    <name evidence="7" type="ORF">SNE35_02710</name>
</gene>
<dbReference type="SUPFAM" id="SSF88946">
    <property type="entry name" value="Sigma2 domain of RNA polymerase sigma factors"/>
    <property type="match status" value="1"/>
</dbReference>
<evidence type="ECO:0000256" key="2">
    <source>
        <dbReference type="ARBA" id="ARBA00023015"/>
    </source>
</evidence>
<dbReference type="SUPFAM" id="SSF88659">
    <property type="entry name" value="Sigma3 and sigma4 domains of RNA polymerase sigma factors"/>
    <property type="match status" value="1"/>
</dbReference>
<evidence type="ECO:0000313" key="7">
    <source>
        <dbReference type="EMBL" id="MDY0743394.1"/>
    </source>
</evidence>
<feature type="domain" description="RNA polymerase sigma factor 70 region 4 type 2" evidence="6">
    <location>
        <begin position="105"/>
        <end position="156"/>
    </location>
</feature>
<dbReference type="Proteomes" id="UP001285263">
    <property type="component" value="Unassembled WGS sequence"/>
</dbReference>
<keyword evidence="3" id="KW-0731">Sigma factor</keyword>
<sequence length="163" mass="18778">MSTTIVKNWHAIYSRVRSALMRRGRTHHEAEDLMQEAWIKMASYEREHAVERPEALLMRIALNLSADAYRMSVSHGEEVAVEDVVLIDVAPPIDDVVLAKERMARLSVCLRRLSPKTRDIFLSYRMGDLTYQEIATRHGLSVSTIEKHVSRAMVQLAGWMEDW</sequence>
<dbReference type="InterPro" id="IPR039425">
    <property type="entry name" value="RNA_pol_sigma-70-like"/>
</dbReference>
<comment type="similarity">
    <text evidence="1">Belongs to the sigma-70 factor family. ECF subfamily.</text>
</comment>